<evidence type="ECO:0000256" key="5">
    <source>
        <dbReference type="ARBA" id="ARBA00037066"/>
    </source>
</evidence>
<comment type="function">
    <text evidence="5">Part of the ABC transporter complex HmuTUV involved in hemin import. Responsible for energy coupling to the transport system.</text>
</comment>
<dbReference type="SUPFAM" id="SSF52540">
    <property type="entry name" value="P-loop containing nucleoside triphosphate hydrolases"/>
    <property type="match status" value="1"/>
</dbReference>
<dbReference type="SMART" id="SM00382">
    <property type="entry name" value="AAA"/>
    <property type="match status" value="1"/>
</dbReference>
<dbReference type="InterPro" id="IPR017871">
    <property type="entry name" value="ABC_transporter-like_CS"/>
</dbReference>
<gene>
    <name evidence="7" type="ORF">B9Q37_10665</name>
</gene>
<dbReference type="InterPro" id="IPR027417">
    <property type="entry name" value="P-loop_NTPase"/>
</dbReference>
<dbReference type="RefSeq" id="WP_014883503.1">
    <property type="nucleotide sequence ID" value="NC_018405.1"/>
</dbReference>
<evidence type="ECO:0000256" key="1">
    <source>
        <dbReference type="ARBA" id="ARBA00022448"/>
    </source>
</evidence>
<dbReference type="EMBL" id="NEEU01000003">
    <property type="protein sequence ID" value="PJD75999.1"/>
    <property type="molecule type" value="Genomic_DNA"/>
</dbReference>
<organism evidence="7">
    <name type="scientific">Enterobacter kobei</name>
    <dbReference type="NCBI Taxonomy" id="208224"/>
    <lineage>
        <taxon>Bacteria</taxon>
        <taxon>Pseudomonadati</taxon>
        <taxon>Pseudomonadota</taxon>
        <taxon>Gammaproteobacteria</taxon>
        <taxon>Enterobacterales</taxon>
        <taxon>Enterobacteriaceae</taxon>
        <taxon>Enterobacter</taxon>
        <taxon>Enterobacter cloacae complex</taxon>
    </lineage>
</organism>
<dbReference type="NCBIfam" id="NF010068">
    <property type="entry name" value="PRK13548.1"/>
    <property type="match status" value="1"/>
</dbReference>
<keyword evidence="4" id="KW-1278">Translocase</keyword>
<dbReference type="AlphaFoldDB" id="A0A2J0PMU3"/>
<evidence type="ECO:0000313" key="7">
    <source>
        <dbReference type="EMBL" id="PJD75999.1"/>
    </source>
</evidence>
<dbReference type="Gene3D" id="3.40.50.300">
    <property type="entry name" value="P-loop containing nucleotide triphosphate hydrolases"/>
    <property type="match status" value="1"/>
</dbReference>
<keyword evidence="1" id="KW-0813">Transport</keyword>
<sequence length="259" mass="28402">MAERYCAENLVFHAGQRTLIDDVSLTLSQGELVALIGPNGAGKSTLLRLLTGYLTPASGRCSLAGTPLADWPTETLARYRAVMRQNTQPGFDWPVEAVVGMGRAPWTRSPEASVVEEVMAITGCLPLAGRRYWALSGGEQQRIQLARALAQLWCDGAPRGWLFLDEPTSALDLFHQQHLLRLMKTLTRRGHLHVCVVLHDLNLAALWADRILLLHNGRLVSRGTPEDVLQAGTLARWYGAQVLVGNHPAHAVPQVFLAP</sequence>
<evidence type="ECO:0000313" key="8">
    <source>
        <dbReference type="Proteomes" id="UP000230495"/>
    </source>
</evidence>
<dbReference type="PROSITE" id="PS50893">
    <property type="entry name" value="ABC_TRANSPORTER_2"/>
    <property type="match status" value="1"/>
</dbReference>
<accession>A0A2J0PMU3</accession>
<evidence type="ECO:0000256" key="3">
    <source>
        <dbReference type="ARBA" id="ARBA00022840"/>
    </source>
</evidence>
<protein>
    <submittedName>
        <fullName evidence="7">Heme ABC transporter ATP-binding protein</fullName>
    </submittedName>
</protein>
<name>A0A2J0PMU3_9ENTR</name>
<dbReference type="GO" id="GO:0005524">
    <property type="term" value="F:ATP binding"/>
    <property type="evidence" value="ECO:0007669"/>
    <property type="project" value="UniProtKB-KW"/>
</dbReference>
<dbReference type="PANTHER" id="PTHR42794:SF1">
    <property type="entry name" value="HEMIN IMPORT ATP-BINDING PROTEIN HMUV"/>
    <property type="match status" value="1"/>
</dbReference>
<evidence type="ECO:0000256" key="4">
    <source>
        <dbReference type="ARBA" id="ARBA00022967"/>
    </source>
</evidence>
<dbReference type="CDD" id="cd03214">
    <property type="entry name" value="ABC_Iron-Siderophores_B12_Hemin"/>
    <property type="match status" value="1"/>
</dbReference>
<proteinExistence type="predicted"/>
<dbReference type="Proteomes" id="UP000230495">
    <property type="component" value="Unassembled WGS sequence"/>
</dbReference>
<dbReference type="KEGG" id="eno:ECENHK_09245"/>
<feature type="domain" description="ABC transporter" evidence="6">
    <location>
        <begin position="5"/>
        <end position="241"/>
    </location>
</feature>
<dbReference type="Pfam" id="PF00005">
    <property type="entry name" value="ABC_tran"/>
    <property type="match status" value="1"/>
</dbReference>
<reference evidence="7 8" key="1">
    <citation type="journal article" date="2017" name="J. Antimicrob. Chemother.">
        <title>Characterization of the population structure, drug resistance mechanisms and plasmids of the community-associated Enterobacter cloacae complex in China.</title>
        <authorList>
            <person name="Zhou K."/>
            <person name="Yu W."/>
            <person name="Cao X."/>
            <person name="Shen P."/>
            <person name="Lu H."/>
            <person name="Luo Q."/>
            <person name="Rossen J.W.A."/>
            <person name="Xiao Y."/>
        </authorList>
    </citation>
    <scope>NUCLEOTIDE SEQUENCE [LARGE SCALE GENOMIC DNA]</scope>
    <source>
        <strain evidence="7">ECC1097</strain>
    </source>
</reference>
<evidence type="ECO:0000256" key="2">
    <source>
        <dbReference type="ARBA" id="ARBA00022741"/>
    </source>
</evidence>
<keyword evidence="3 7" id="KW-0067">ATP-binding</keyword>
<comment type="caution">
    <text evidence="7">The sequence shown here is derived from an EMBL/GenBank/DDBJ whole genome shotgun (WGS) entry which is preliminary data.</text>
</comment>
<keyword evidence="2" id="KW-0547">Nucleotide-binding</keyword>
<dbReference type="InterPro" id="IPR003439">
    <property type="entry name" value="ABC_transporter-like_ATP-bd"/>
</dbReference>
<dbReference type="GO" id="GO:0016887">
    <property type="term" value="F:ATP hydrolysis activity"/>
    <property type="evidence" value="ECO:0007669"/>
    <property type="project" value="InterPro"/>
</dbReference>
<dbReference type="OrthoDB" id="5292475at2"/>
<dbReference type="PROSITE" id="PS00211">
    <property type="entry name" value="ABC_TRANSPORTER_1"/>
    <property type="match status" value="1"/>
</dbReference>
<dbReference type="InterPro" id="IPR003593">
    <property type="entry name" value="AAA+_ATPase"/>
</dbReference>
<evidence type="ECO:0000259" key="6">
    <source>
        <dbReference type="PROSITE" id="PS50893"/>
    </source>
</evidence>
<dbReference type="PANTHER" id="PTHR42794">
    <property type="entry name" value="HEMIN IMPORT ATP-BINDING PROTEIN HMUV"/>
    <property type="match status" value="1"/>
</dbReference>